<dbReference type="EMBL" id="JASVWF010000003">
    <property type="protein sequence ID" value="MDL5157604.1"/>
    <property type="molecule type" value="Genomic_DNA"/>
</dbReference>
<protein>
    <submittedName>
        <fullName evidence="1">Uncharacterized protein</fullName>
    </submittedName>
</protein>
<evidence type="ECO:0000313" key="2">
    <source>
        <dbReference type="Proteomes" id="UP001231924"/>
    </source>
</evidence>
<proteinExistence type="predicted"/>
<accession>A0ABT7MBQ4</accession>
<dbReference type="RefSeq" id="WP_286054052.1">
    <property type="nucleotide sequence ID" value="NZ_JASVWF010000003.1"/>
</dbReference>
<sequence length="96" mass="10046">MPVEDGTNPARGAVDALEQLTRHGRDLCPTDRDPQVWAGGVLEDLARVAELLDGAVEQVSGKRNDTVSEGSRALGSVIAAHRNLEVGATDARGLSS</sequence>
<reference evidence="1 2" key="1">
    <citation type="submission" date="2023-06" db="EMBL/GenBank/DDBJ databases">
        <title>Actinomycetospora Odt1-22.</title>
        <authorList>
            <person name="Supong K."/>
        </authorList>
    </citation>
    <scope>NUCLEOTIDE SEQUENCE [LARGE SCALE GENOMIC DNA]</scope>
    <source>
        <strain evidence="1 2">Odt1-22</strain>
    </source>
</reference>
<organism evidence="1 2">
    <name type="scientific">Actinomycetospora termitidis</name>
    <dbReference type="NCBI Taxonomy" id="3053470"/>
    <lineage>
        <taxon>Bacteria</taxon>
        <taxon>Bacillati</taxon>
        <taxon>Actinomycetota</taxon>
        <taxon>Actinomycetes</taxon>
        <taxon>Pseudonocardiales</taxon>
        <taxon>Pseudonocardiaceae</taxon>
        <taxon>Actinomycetospora</taxon>
    </lineage>
</organism>
<name>A0ABT7MBQ4_9PSEU</name>
<comment type="caution">
    <text evidence="1">The sequence shown here is derived from an EMBL/GenBank/DDBJ whole genome shotgun (WGS) entry which is preliminary data.</text>
</comment>
<dbReference type="Proteomes" id="UP001231924">
    <property type="component" value="Unassembled WGS sequence"/>
</dbReference>
<keyword evidence="2" id="KW-1185">Reference proteome</keyword>
<evidence type="ECO:0000313" key="1">
    <source>
        <dbReference type="EMBL" id="MDL5157604.1"/>
    </source>
</evidence>
<gene>
    <name evidence="1" type="ORF">QRT03_16680</name>
</gene>